<evidence type="ECO:0000313" key="1">
    <source>
        <dbReference type="EMBL" id="KAI8008672.1"/>
    </source>
</evidence>
<evidence type="ECO:0000313" key="2">
    <source>
        <dbReference type="Proteomes" id="UP001060215"/>
    </source>
</evidence>
<organism evidence="1 2">
    <name type="scientific">Camellia lanceoleosa</name>
    <dbReference type="NCBI Taxonomy" id="1840588"/>
    <lineage>
        <taxon>Eukaryota</taxon>
        <taxon>Viridiplantae</taxon>
        <taxon>Streptophyta</taxon>
        <taxon>Embryophyta</taxon>
        <taxon>Tracheophyta</taxon>
        <taxon>Spermatophyta</taxon>
        <taxon>Magnoliopsida</taxon>
        <taxon>eudicotyledons</taxon>
        <taxon>Gunneridae</taxon>
        <taxon>Pentapetalae</taxon>
        <taxon>asterids</taxon>
        <taxon>Ericales</taxon>
        <taxon>Theaceae</taxon>
        <taxon>Camellia</taxon>
    </lineage>
</organism>
<name>A0ACC0H582_9ERIC</name>
<dbReference type="EMBL" id="CM045764">
    <property type="protein sequence ID" value="KAI8008672.1"/>
    <property type="molecule type" value="Genomic_DNA"/>
</dbReference>
<protein>
    <submittedName>
        <fullName evidence="1">Uncharacterized protein</fullName>
    </submittedName>
</protein>
<keyword evidence="2" id="KW-1185">Reference proteome</keyword>
<proteinExistence type="predicted"/>
<comment type="caution">
    <text evidence="1">The sequence shown here is derived from an EMBL/GenBank/DDBJ whole genome shotgun (WGS) entry which is preliminary data.</text>
</comment>
<accession>A0ACC0H582</accession>
<sequence length="71" mass="7704">MPPQSSGLFGSIAYGMSEVGKIKVRLPTSVALQQQRDECSSPTPMTIEVERSFYNLGNSTMTSHEKTASHA</sequence>
<dbReference type="Proteomes" id="UP001060215">
    <property type="component" value="Chromosome 7"/>
</dbReference>
<reference evidence="1 2" key="1">
    <citation type="journal article" date="2022" name="Plant J.">
        <title>Chromosome-level genome of Camellia lanceoleosa provides a valuable resource for understanding genome evolution and self-incompatibility.</title>
        <authorList>
            <person name="Gong W."/>
            <person name="Xiao S."/>
            <person name="Wang L."/>
            <person name="Liao Z."/>
            <person name="Chang Y."/>
            <person name="Mo W."/>
            <person name="Hu G."/>
            <person name="Li W."/>
            <person name="Zhao G."/>
            <person name="Zhu H."/>
            <person name="Hu X."/>
            <person name="Ji K."/>
            <person name="Xiang X."/>
            <person name="Song Q."/>
            <person name="Yuan D."/>
            <person name="Jin S."/>
            <person name="Zhang L."/>
        </authorList>
    </citation>
    <scope>NUCLEOTIDE SEQUENCE [LARGE SCALE GENOMIC DNA]</scope>
    <source>
        <strain evidence="1">SQ_2022a</strain>
    </source>
</reference>
<gene>
    <name evidence="1" type="ORF">LOK49_LG07G01514</name>
</gene>